<evidence type="ECO:0000256" key="2">
    <source>
        <dbReference type="ARBA" id="ARBA00006906"/>
    </source>
</evidence>
<gene>
    <name evidence="6" type="ORF">ICL07_09705</name>
</gene>
<dbReference type="RefSeq" id="WP_188087711.1">
    <property type="nucleotide sequence ID" value="NZ_JACVFC010000001.1"/>
</dbReference>
<dbReference type="CDD" id="cd00452">
    <property type="entry name" value="KDPG_aldolase"/>
    <property type="match status" value="1"/>
</dbReference>
<keyword evidence="4" id="KW-0456">Lyase</keyword>
<dbReference type="PANTHER" id="PTHR30246">
    <property type="entry name" value="2-KETO-3-DEOXY-6-PHOSPHOGLUCONATE ALDOLASE"/>
    <property type="match status" value="1"/>
</dbReference>
<dbReference type="PANTHER" id="PTHR30246:SF1">
    <property type="entry name" value="2-DEHYDRO-3-DEOXY-6-PHOSPHOGALACTONATE ALDOLASE-RELATED"/>
    <property type="match status" value="1"/>
</dbReference>
<evidence type="ECO:0000313" key="7">
    <source>
        <dbReference type="Proteomes" id="UP000659124"/>
    </source>
</evidence>
<proteinExistence type="inferred from homology"/>
<evidence type="ECO:0000256" key="3">
    <source>
        <dbReference type="ARBA" id="ARBA00011233"/>
    </source>
</evidence>
<dbReference type="EMBL" id="JACVFC010000001">
    <property type="protein sequence ID" value="MBC9930647.1"/>
    <property type="molecule type" value="Genomic_DNA"/>
</dbReference>
<accession>A0ABR7TJH6</accession>
<dbReference type="Gene3D" id="3.20.20.70">
    <property type="entry name" value="Aldolase class I"/>
    <property type="match status" value="1"/>
</dbReference>
<evidence type="ECO:0000256" key="4">
    <source>
        <dbReference type="ARBA" id="ARBA00023239"/>
    </source>
</evidence>
<evidence type="ECO:0000313" key="6">
    <source>
        <dbReference type="EMBL" id="MBC9930647.1"/>
    </source>
</evidence>
<organism evidence="6 7">
    <name type="scientific">Chitinophaga qingshengii</name>
    <dbReference type="NCBI Taxonomy" id="1569794"/>
    <lineage>
        <taxon>Bacteria</taxon>
        <taxon>Pseudomonadati</taxon>
        <taxon>Bacteroidota</taxon>
        <taxon>Chitinophagia</taxon>
        <taxon>Chitinophagales</taxon>
        <taxon>Chitinophagaceae</taxon>
        <taxon>Chitinophaga</taxon>
    </lineage>
</organism>
<name>A0ABR7TJH6_9BACT</name>
<comment type="pathway">
    <text evidence="1">Carbohydrate acid metabolism.</text>
</comment>
<comment type="caution">
    <text evidence="6">The sequence shown here is derived from an EMBL/GenBank/DDBJ whole genome shotgun (WGS) entry which is preliminary data.</text>
</comment>
<dbReference type="InterPro" id="IPR000887">
    <property type="entry name" value="Aldlse_KDPG_KHG"/>
</dbReference>
<evidence type="ECO:0000256" key="5">
    <source>
        <dbReference type="ARBA" id="ARBA00023277"/>
    </source>
</evidence>
<reference evidence="6 7" key="1">
    <citation type="submission" date="2020-09" db="EMBL/GenBank/DDBJ databases">
        <title>Genome sequences of type strains of Chitinophaga qingshengii and Chitinophaga varians.</title>
        <authorList>
            <person name="Kittiwongwattana C."/>
        </authorList>
    </citation>
    <scope>NUCLEOTIDE SEQUENCE [LARGE SCALE GENOMIC DNA]</scope>
    <source>
        <strain evidence="6 7">JCM 30026</strain>
    </source>
</reference>
<keyword evidence="5" id="KW-0119">Carbohydrate metabolism</keyword>
<dbReference type="Proteomes" id="UP000659124">
    <property type="component" value="Unassembled WGS sequence"/>
</dbReference>
<protein>
    <submittedName>
        <fullName evidence="6">Bifunctional 4-hydroxy-2-oxoglutarate aldolase/2-dehydro-3-deoxy-phosphogluconate aldolase</fullName>
    </submittedName>
</protein>
<comment type="similarity">
    <text evidence="2">Belongs to the KHG/KDPG aldolase family.</text>
</comment>
<keyword evidence="7" id="KW-1185">Reference proteome</keyword>
<dbReference type="InterPro" id="IPR013785">
    <property type="entry name" value="Aldolase_TIM"/>
</dbReference>
<dbReference type="SUPFAM" id="SSF51569">
    <property type="entry name" value="Aldolase"/>
    <property type="match status" value="1"/>
</dbReference>
<sequence>MKAPHPDTIIAAFEQSGIIPVFYHDDATVCCEVLQACYDGGLRVFEFTSRGAQAQPNFAKMLELKRAKMPDLYLGIGTIKDAATAAAYTQLGADFIVCPVTDPETGAYCRSQQILWIPGCMTPTEIAIAEKNEAKLVKLFPGNVLGPGYVKAIKPLFPNLKFMPTGGVEPTRVSMDAWFDAGVVCVGMGSNLLSKSLIDSRDWASLKEKILQTFAFLGSKP</sequence>
<comment type="subunit">
    <text evidence="3">Homotrimer.</text>
</comment>
<evidence type="ECO:0000256" key="1">
    <source>
        <dbReference type="ARBA" id="ARBA00004761"/>
    </source>
</evidence>
<dbReference type="Pfam" id="PF01081">
    <property type="entry name" value="Aldolase"/>
    <property type="match status" value="1"/>
</dbReference>